<dbReference type="GO" id="GO:0008250">
    <property type="term" value="C:oligosaccharyltransferase complex"/>
    <property type="evidence" value="ECO:0007669"/>
    <property type="project" value="UniProtKB-UniRule"/>
</dbReference>
<evidence type="ECO:0000256" key="11">
    <source>
        <dbReference type="ARBA" id="ARBA00046750"/>
    </source>
</evidence>
<evidence type="ECO:0000259" key="13">
    <source>
        <dbReference type="Pfam" id="PF05817"/>
    </source>
</evidence>
<feature type="transmembrane region" description="Helical" evidence="12">
    <location>
        <begin position="618"/>
        <end position="640"/>
    </location>
</feature>
<feature type="signal peptide" evidence="12">
    <location>
        <begin position="1"/>
        <end position="23"/>
    </location>
</feature>
<dbReference type="PANTHER" id="PTHR12640:SF0">
    <property type="entry name" value="DOLICHYL-DIPHOSPHOOLIGOSACCHARIDE--PROTEIN GLYCOSYLTRANSFERASE SUBUNIT 2"/>
    <property type="match status" value="1"/>
</dbReference>
<evidence type="ECO:0000259" key="16">
    <source>
        <dbReference type="Pfam" id="PF25147"/>
    </source>
</evidence>
<keyword evidence="6 12" id="KW-0812">Transmembrane</keyword>
<keyword evidence="7 12" id="KW-0732">Signal</keyword>
<evidence type="ECO:0000256" key="7">
    <source>
        <dbReference type="ARBA" id="ARBA00022729"/>
    </source>
</evidence>
<dbReference type="Pfam" id="PF23860">
    <property type="entry name" value="Ribophorin_II_3rd"/>
    <property type="match status" value="1"/>
</dbReference>
<dbReference type="OMA" id="QEHETIY"/>
<evidence type="ECO:0000259" key="14">
    <source>
        <dbReference type="Pfam" id="PF23860"/>
    </source>
</evidence>
<comment type="pathway">
    <text evidence="3 12">Protein modification; protein glycosylation.</text>
</comment>
<dbReference type="UniPathway" id="UPA00378"/>
<dbReference type="InterPro" id="IPR055375">
    <property type="entry name" value="Ribophorin_II_2nd"/>
</dbReference>
<dbReference type="AlphaFoldDB" id="A0A6P6XUD9"/>
<keyword evidence="8 12" id="KW-0256">Endoplasmic reticulum</keyword>
<keyword evidence="17" id="KW-1185">Reference proteome</keyword>
<comment type="similarity">
    <text evidence="4 12">Belongs to the SWP1 family.</text>
</comment>
<evidence type="ECO:0000256" key="6">
    <source>
        <dbReference type="ARBA" id="ARBA00022692"/>
    </source>
</evidence>
<accession>A0A6P6XUD9</accession>
<organism evidence="17 18">
    <name type="scientific">Dermatophagoides pteronyssinus</name>
    <name type="common">European house dust mite</name>
    <dbReference type="NCBI Taxonomy" id="6956"/>
    <lineage>
        <taxon>Eukaryota</taxon>
        <taxon>Metazoa</taxon>
        <taxon>Ecdysozoa</taxon>
        <taxon>Arthropoda</taxon>
        <taxon>Chelicerata</taxon>
        <taxon>Arachnida</taxon>
        <taxon>Acari</taxon>
        <taxon>Acariformes</taxon>
        <taxon>Sarcoptiformes</taxon>
        <taxon>Astigmata</taxon>
        <taxon>Psoroptidia</taxon>
        <taxon>Analgoidea</taxon>
        <taxon>Pyroglyphidae</taxon>
        <taxon>Dermatophagoidinae</taxon>
        <taxon>Dermatophagoides</taxon>
    </lineage>
</organism>
<keyword evidence="9 12" id="KW-1133">Transmembrane helix</keyword>
<dbReference type="CTD" id="37029"/>
<name>A0A6P6XUD9_DERPT</name>
<dbReference type="Proteomes" id="UP000515146">
    <property type="component" value="Unplaced"/>
</dbReference>
<dbReference type="GO" id="GO:0006487">
    <property type="term" value="P:protein N-linked glycosylation"/>
    <property type="evidence" value="ECO:0007669"/>
    <property type="project" value="UniProtKB-UniRule"/>
</dbReference>
<comment type="function">
    <text evidence="1 12">Subunit of the oligosaccharyl transferase (OST) complex that catalyzes the initial transfer of a defined glycan (Glc(3)Man(9)GlcNAc(2) in eukaryotes) from the lipid carrier dolichol-pyrophosphate to an asparagine residue within an Asn-X-Ser/Thr consensus motif in nascent polypeptide chains, the first step in protein N-glycosylation. N-glycosylation occurs cotranslationally and the complex associates with the Sec61 complex at the channel-forming translocon complex that mediates protein translocation across the endoplasmic reticulum (ER). All subunits are required for a maximal enzyme activity.</text>
</comment>
<evidence type="ECO:0000256" key="9">
    <source>
        <dbReference type="ARBA" id="ARBA00022989"/>
    </source>
</evidence>
<feature type="domain" description="Ribophorin II N-terminal" evidence="13">
    <location>
        <begin position="30"/>
        <end position="265"/>
    </location>
</feature>
<dbReference type="InterPro" id="IPR056790">
    <property type="entry name" value="Ribophorin_II_C"/>
</dbReference>
<dbReference type="Pfam" id="PF25147">
    <property type="entry name" value="Ribophorin_II_C"/>
    <property type="match status" value="1"/>
</dbReference>
<sequence length="644" mass="71881">MISFQHFIFVLILSGHLFTSIQAIDEPLSLTDNDKLRLRKIVELKTPLSENTLANIYYNVNLRIHLDKSITESQKICDHIKKDSGETIESIYFQTSIAKLITGCQLDQTKLSIKLQSLINDDLIVMDIYRAGLSLANMGKPLDSAKFSRLLIEALKREDSLLNTGLAFQLASKFSKPQDQNPFVEKIADVIVQADEVNAKYLQFEGGLGVSSAVIRGIYQLATAANKPVGITAAQATKFVNYFLSRKYVLTPKGVSEVIETLALFTNNKYHIPYMITKFGSSALSATENPILTIKVTNVLGESVGPVTVTGTSLSMNKDKNNAIMKNISFKPVVGDSTLFAYDFFATKSSLSSGFYTMTVNVSPQKPDARILGNNGIPIGLTILTKVKIDSAELTITDADVGTKTFGLIYPSSLDQLIDVDYLQRIQMKFQIKDSQNDQSVRVHQAFVRFYHLDTKQEITFVSELDSNGFHKIDLNLPAKSKDFNDLSGRYQLDLYIGDPLIIEAISWKIGTINLQFGSLQSNSMTPTAIHRNEYLPKPEIKHIFREQDKRPPALVSNFFTILAMLPLLGLFVAWFKIGVNLSNFKFSLSALLFHGSIAAIFLLYVCFFLKLNMFQTIKYLAGLSFIAYLSGHSLLSNLIRNKK</sequence>
<evidence type="ECO:0000313" key="17">
    <source>
        <dbReference type="Proteomes" id="UP000515146"/>
    </source>
</evidence>
<comment type="subcellular location">
    <subcellularLocation>
        <location evidence="2 12">Endoplasmic reticulum membrane</location>
        <topology evidence="2 12">Multi-pass membrane protein</topology>
    </subcellularLocation>
</comment>
<evidence type="ECO:0000256" key="3">
    <source>
        <dbReference type="ARBA" id="ARBA00004922"/>
    </source>
</evidence>
<comment type="subunit">
    <text evidence="11">Component of the oligosaccharyltransferase (OST) complex. OST exists in two different complex forms which contain common core subunits RPN1, RPN2, OST48, OST4, DAD1 and TMEM258, either STT3A or STT3B as catalytic subunits, and form-specific accessory subunits. STT3A complex assembly occurs through the formation of 3 subcomplexes. Subcomplex 1 contains RPN1 and TMEM258, subcomplex 2 contains the STT3A-specific subunits STT3A, DC2/OSTC, and KCP2 as well as the core subunit OST4, and subcomplex 3 contains RPN2, DAD1, and OST48. The STT3A complex can form stable complexes with the Sec61 complex or with both the Sec61 and TRAP complexes. Interacts with DDI2. Interacts with TMEM35A/NACHO.</text>
</comment>
<evidence type="ECO:0000256" key="8">
    <source>
        <dbReference type="ARBA" id="ARBA00022824"/>
    </source>
</evidence>
<dbReference type="InterPro" id="IPR055373">
    <property type="entry name" value="Ribophorin_II_N"/>
</dbReference>
<evidence type="ECO:0000256" key="4">
    <source>
        <dbReference type="ARBA" id="ARBA00009038"/>
    </source>
</evidence>
<evidence type="ECO:0000313" key="18">
    <source>
        <dbReference type="RefSeq" id="XP_027196578.1"/>
    </source>
</evidence>
<evidence type="ECO:0000256" key="10">
    <source>
        <dbReference type="ARBA" id="ARBA00023136"/>
    </source>
</evidence>
<dbReference type="InParanoid" id="A0A6P6XUD9"/>
<proteinExistence type="inferred from homology"/>
<evidence type="ECO:0000256" key="5">
    <source>
        <dbReference type="ARBA" id="ARBA00017612"/>
    </source>
</evidence>
<evidence type="ECO:0000259" key="15">
    <source>
        <dbReference type="Pfam" id="PF23861"/>
    </source>
</evidence>
<dbReference type="InterPro" id="IPR055374">
    <property type="entry name" value="Ribophorin_II_3rd"/>
</dbReference>
<evidence type="ECO:0000256" key="1">
    <source>
        <dbReference type="ARBA" id="ARBA00002791"/>
    </source>
</evidence>
<protein>
    <recommendedName>
        <fullName evidence="5 12">Dolichyl-diphosphooligosaccharide--protein glycosyltransferase subunit 2</fullName>
    </recommendedName>
    <alternativeName>
        <fullName evidence="12">Ribophorin-2</fullName>
    </alternativeName>
</protein>
<dbReference type="PANTHER" id="PTHR12640">
    <property type="entry name" value="RIBOPHORIN II"/>
    <property type="match status" value="1"/>
</dbReference>
<gene>
    <name evidence="18" type="primary">LOC113791057</name>
</gene>
<evidence type="ECO:0000256" key="12">
    <source>
        <dbReference type="RuleBase" id="RU366029"/>
    </source>
</evidence>
<feature type="transmembrane region" description="Helical" evidence="12">
    <location>
        <begin position="588"/>
        <end position="612"/>
    </location>
</feature>
<keyword evidence="10 12" id="KW-0472">Membrane</keyword>
<dbReference type="OrthoDB" id="432292at2759"/>
<feature type="chain" id="PRO_5028515746" description="Dolichyl-diphosphooligosaccharide--protein glycosyltransferase subunit 2" evidence="12">
    <location>
        <begin position="24"/>
        <end position="644"/>
    </location>
</feature>
<dbReference type="Pfam" id="PF23861">
    <property type="entry name" value="Ribophorin_II_2nd"/>
    <property type="match status" value="1"/>
</dbReference>
<feature type="domain" description="Ribophorin II second" evidence="15">
    <location>
        <begin position="281"/>
        <end position="380"/>
    </location>
</feature>
<dbReference type="InterPro" id="IPR008814">
    <property type="entry name" value="Swp1"/>
</dbReference>
<evidence type="ECO:0000256" key="2">
    <source>
        <dbReference type="ARBA" id="ARBA00004477"/>
    </source>
</evidence>
<reference evidence="18" key="1">
    <citation type="submission" date="2025-08" db="UniProtKB">
        <authorList>
            <consortium name="RefSeq"/>
        </authorList>
    </citation>
    <scope>IDENTIFICATION</scope>
    <source>
        <strain evidence="18">Airmid</strain>
    </source>
</reference>
<feature type="domain" description="Ribophorin II third" evidence="14">
    <location>
        <begin position="391"/>
        <end position="515"/>
    </location>
</feature>
<feature type="domain" description="Ribophorin II C-terminal" evidence="16">
    <location>
        <begin position="545"/>
        <end position="640"/>
    </location>
</feature>
<dbReference type="RefSeq" id="XP_027196578.1">
    <property type="nucleotide sequence ID" value="XM_027340777.1"/>
</dbReference>
<dbReference type="Pfam" id="PF05817">
    <property type="entry name" value="Ribophorin_II"/>
    <property type="match status" value="1"/>
</dbReference>
<dbReference type="FunCoup" id="A0A6P6XUD9">
    <property type="interactions" value="1834"/>
</dbReference>
<feature type="transmembrane region" description="Helical" evidence="12">
    <location>
        <begin position="555"/>
        <end position="576"/>
    </location>
</feature>
<dbReference type="KEGG" id="dpte:113791057"/>